<dbReference type="GO" id="GO:0003723">
    <property type="term" value="F:RNA binding"/>
    <property type="evidence" value="ECO:0007669"/>
    <property type="project" value="UniProtKB-KW"/>
</dbReference>
<evidence type="ECO:0000256" key="7">
    <source>
        <dbReference type="SAM" id="MobiDB-lite"/>
    </source>
</evidence>
<dbReference type="GO" id="GO:0000932">
    <property type="term" value="C:P-body"/>
    <property type="evidence" value="ECO:0007669"/>
    <property type="project" value="UniProtKB-SubCell"/>
</dbReference>
<reference evidence="9" key="1">
    <citation type="submission" date="2014-08" db="EMBL/GenBank/DDBJ databases">
        <authorList>
            <person name="Sharma Rahul"/>
            <person name="Thines Marco"/>
        </authorList>
    </citation>
    <scope>NUCLEOTIDE SEQUENCE</scope>
</reference>
<feature type="compositionally biased region" description="Polar residues" evidence="7">
    <location>
        <begin position="330"/>
        <end position="340"/>
    </location>
</feature>
<feature type="compositionally biased region" description="Low complexity" evidence="7">
    <location>
        <begin position="286"/>
        <end position="304"/>
    </location>
</feature>
<keyword evidence="5" id="KW-0694">RNA-binding</keyword>
<feature type="region of interest" description="Disordered" evidence="7">
    <location>
        <begin position="102"/>
        <end position="122"/>
    </location>
</feature>
<keyword evidence="4" id="KW-0963">Cytoplasm</keyword>
<evidence type="ECO:0000259" key="8">
    <source>
        <dbReference type="Pfam" id="PF09770"/>
    </source>
</evidence>
<evidence type="ECO:0000256" key="4">
    <source>
        <dbReference type="ARBA" id="ARBA00022490"/>
    </source>
</evidence>
<accession>A0A0F7SWP8</accession>
<organism evidence="9">
    <name type="scientific">Phaffia rhodozyma</name>
    <name type="common">Yeast</name>
    <name type="synonym">Xanthophyllomyces dendrorhous</name>
    <dbReference type="NCBI Taxonomy" id="264483"/>
    <lineage>
        <taxon>Eukaryota</taxon>
        <taxon>Fungi</taxon>
        <taxon>Dikarya</taxon>
        <taxon>Basidiomycota</taxon>
        <taxon>Agaricomycotina</taxon>
        <taxon>Tremellomycetes</taxon>
        <taxon>Cystofilobasidiales</taxon>
        <taxon>Mrakiaceae</taxon>
        <taxon>Phaffia</taxon>
    </lineage>
</organism>
<feature type="region of interest" description="Disordered" evidence="7">
    <location>
        <begin position="138"/>
        <end position="175"/>
    </location>
</feature>
<feature type="region of interest" description="Disordered" evidence="7">
    <location>
        <begin position="234"/>
        <end position="340"/>
    </location>
</feature>
<evidence type="ECO:0000313" key="9">
    <source>
        <dbReference type="EMBL" id="CED85194.1"/>
    </source>
</evidence>
<name>A0A0F7SWP8_PHARH</name>
<evidence type="ECO:0000256" key="1">
    <source>
        <dbReference type="ARBA" id="ARBA00004123"/>
    </source>
</evidence>
<dbReference type="AlphaFoldDB" id="A0A0F7SWP8"/>
<evidence type="ECO:0000256" key="6">
    <source>
        <dbReference type="ARBA" id="ARBA00023242"/>
    </source>
</evidence>
<dbReference type="InterPro" id="IPR019167">
    <property type="entry name" value="PAT1_dom"/>
</dbReference>
<feature type="region of interest" description="Disordered" evidence="7">
    <location>
        <begin position="619"/>
        <end position="652"/>
    </location>
</feature>
<dbReference type="GO" id="GO:0005634">
    <property type="term" value="C:nucleus"/>
    <property type="evidence" value="ECO:0007669"/>
    <property type="project" value="UniProtKB-SubCell"/>
</dbReference>
<proteinExistence type="inferred from homology"/>
<dbReference type="EMBL" id="LN483332">
    <property type="protein sequence ID" value="CED85194.1"/>
    <property type="molecule type" value="Genomic_DNA"/>
</dbReference>
<protein>
    <submittedName>
        <fullName evidence="9">Uncharacterized conserved protein</fullName>
    </submittedName>
</protein>
<dbReference type="Pfam" id="PF09770">
    <property type="entry name" value="PAT1"/>
    <property type="match status" value="1"/>
</dbReference>
<comment type="similarity">
    <text evidence="3">Belongs to the PAT1 family.</text>
</comment>
<evidence type="ECO:0000256" key="3">
    <source>
        <dbReference type="ARBA" id="ARBA00009138"/>
    </source>
</evidence>
<sequence length="984" mass="107528">MGFFEFDSVLPERRNRLAGSSTQPVNASSVFDFGQEEDLAVYTWGEDTYDGLGDKLLEDNDDFNDDTFGGGDSGPVDRNFDFSGQTARLDDRVKPVYKTTPVAPLRSSSAPKTTALLPQKSSTSKIKGRIPIAGSLEDLWADSPSPTRAPANQSGGTFDGKGDVWGTPTRSDSYSRGVESAGRAAFSSFDEPSVQQQQQQHRHKTLEEIEAEMMGFASSKPRPLTMEEIEREMMSGAGGGGSHPHHGYSQASPFMGHPQPIALQQQQQQQQQHPGFSAIPPHFSPHPHQQLPHGGFPHGQHPQGSPFPTHQQAQSLLPQQHGSPFPGQAHPQSIQQQGQAPFQGVAANNVHTPQGSPFVGHAQPHLLQSQQQAHIQLQQQNQHGFPGEIDPQQAVSNQGPPGLGPGPPREQGAGGAFNLSEMFPALPGQKDAPVAASTDLLGALVGSNEQEQAFVKEELERKIREQERADERRMRKARKIASMAQYNDIMTRSDKDFITRIQVSQLVTQDPYADDFYAQVYGAILRSKLGAPHGPATVVQLTQDGMGVGVGVGGPRNGGGNVGMNRMGRKEGAMQKMAAQVKRIVDAAKQRETTKAGAHLEGVLGKTTVRSAKTAPRPMLQASYSSTDAKVDASKTNGEPIDPNQHQQGQPLNRRETLIAIEQLYDVILKLEQLRRNSPPAHLFSDEEDIDPQDKERALEWQETYRAGVQELWTKLKVDLPVDHSFPHPFISILGPLKGKKLFPRLLRHLNPSQVLTVFTLLLACFSQIDVVWDAPPPLPPYTREQAAREKDTDAFLSSVIPAFLSVLDKCELRMVAGMVGLVVQRCNVVQIAKTRPGVVLLTVLLSRAEVLKHGTAEQSPDPSDIQQWQQAFDGLFVRIASYLPTVFPSANVSSAFVPQLYMAKNHGGIDLLDMPVWQMLSSFALHANMDQQQTLVAELRDKVIEGVVAAKQGWVDEETAVRKVANVDLFLHALGLDSGMITG</sequence>
<dbReference type="InterPro" id="IPR039900">
    <property type="entry name" value="Pat1-like"/>
</dbReference>
<feature type="region of interest" description="Disordered" evidence="7">
    <location>
        <begin position="368"/>
        <end position="416"/>
    </location>
</feature>
<feature type="compositionally biased region" description="Polar residues" evidence="7">
    <location>
        <begin position="144"/>
        <end position="156"/>
    </location>
</feature>
<feature type="compositionally biased region" description="Polar residues" evidence="7">
    <location>
        <begin position="306"/>
        <end position="322"/>
    </location>
</feature>
<dbReference type="GO" id="GO:0000290">
    <property type="term" value="P:deadenylation-dependent decapping of nuclear-transcribed mRNA"/>
    <property type="evidence" value="ECO:0007669"/>
    <property type="project" value="InterPro"/>
</dbReference>
<feature type="compositionally biased region" description="Low complexity" evidence="7">
    <location>
        <begin position="368"/>
        <end position="383"/>
    </location>
</feature>
<dbReference type="PANTHER" id="PTHR21551">
    <property type="entry name" value="TOPOISOMERASE II-ASSOCIATED PROTEIN PAT1"/>
    <property type="match status" value="1"/>
</dbReference>
<evidence type="ECO:0000256" key="2">
    <source>
        <dbReference type="ARBA" id="ARBA00004201"/>
    </source>
</evidence>
<comment type="subcellular location">
    <subcellularLocation>
        <location evidence="2">Cytoplasm</location>
        <location evidence="2">P-body</location>
    </subcellularLocation>
    <subcellularLocation>
        <location evidence="1">Nucleus</location>
    </subcellularLocation>
</comment>
<dbReference type="GO" id="GO:0033962">
    <property type="term" value="P:P-body assembly"/>
    <property type="evidence" value="ECO:0007669"/>
    <property type="project" value="TreeGrafter"/>
</dbReference>
<feature type="domain" description="mRNA decay factor PAT1" evidence="8">
    <location>
        <begin position="1"/>
        <end position="978"/>
    </location>
</feature>
<keyword evidence="6" id="KW-0539">Nucleus</keyword>
<dbReference type="PANTHER" id="PTHR21551:SF0">
    <property type="entry name" value="PROTEIN ASSOCIATED WITH TOPO II RELATED-1, ISOFORM A"/>
    <property type="match status" value="1"/>
</dbReference>
<evidence type="ECO:0000256" key="5">
    <source>
        <dbReference type="ARBA" id="ARBA00022884"/>
    </source>
</evidence>